<keyword evidence="4" id="KW-1185">Reference proteome</keyword>
<evidence type="ECO:0000313" key="3">
    <source>
        <dbReference type="EMBL" id="QDU45966.1"/>
    </source>
</evidence>
<protein>
    <submittedName>
        <fullName evidence="3">4-carboxy-2-hydroxymuconate-6-semialdehyde dehydrogenase</fullName>
        <ecNumber evidence="3">1.1.1.312</ecNumber>
    </submittedName>
</protein>
<feature type="domain" description="Gfo/Idh/MocA-like oxidoreductase N-terminal" evidence="1">
    <location>
        <begin position="41"/>
        <end position="159"/>
    </location>
</feature>
<organism evidence="3 4">
    <name type="scientific">Symmachiella dynata</name>
    <dbReference type="NCBI Taxonomy" id="2527995"/>
    <lineage>
        <taxon>Bacteria</taxon>
        <taxon>Pseudomonadati</taxon>
        <taxon>Planctomycetota</taxon>
        <taxon>Planctomycetia</taxon>
        <taxon>Planctomycetales</taxon>
        <taxon>Planctomycetaceae</taxon>
        <taxon>Symmachiella</taxon>
    </lineage>
</organism>
<gene>
    <name evidence="3" type="primary">ligC_3</name>
    <name evidence="3" type="ORF">Mal52_44630</name>
</gene>
<dbReference type="KEGG" id="sdyn:Mal52_44630"/>
<dbReference type="Proteomes" id="UP000319383">
    <property type="component" value="Chromosome"/>
</dbReference>
<dbReference type="Pfam" id="PF19051">
    <property type="entry name" value="GFO_IDH_MocA_C2"/>
    <property type="match status" value="2"/>
</dbReference>
<dbReference type="InterPro" id="IPR050463">
    <property type="entry name" value="Gfo/Idh/MocA_oxidrdct_glycsds"/>
</dbReference>
<dbReference type="Pfam" id="PF01408">
    <property type="entry name" value="GFO_IDH_MocA"/>
    <property type="match status" value="1"/>
</dbReference>
<dbReference type="AlphaFoldDB" id="A0A517ZU11"/>
<evidence type="ECO:0000313" key="4">
    <source>
        <dbReference type="Proteomes" id="UP000319383"/>
    </source>
</evidence>
<dbReference type="RefSeq" id="WP_145378497.1">
    <property type="nucleotide sequence ID" value="NZ_CP036276.1"/>
</dbReference>
<proteinExistence type="predicted"/>
<dbReference type="EC" id="1.1.1.312" evidence="3"/>
<name>A0A517ZU11_9PLAN</name>
<evidence type="ECO:0000259" key="2">
    <source>
        <dbReference type="Pfam" id="PF19051"/>
    </source>
</evidence>
<dbReference type="InterPro" id="IPR043906">
    <property type="entry name" value="Gfo/Idh/MocA_OxRdtase_bact_C"/>
</dbReference>
<reference evidence="3 4" key="1">
    <citation type="submission" date="2019-02" db="EMBL/GenBank/DDBJ databases">
        <title>Deep-cultivation of Planctomycetes and their phenomic and genomic characterization uncovers novel biology.</title>
        <authorList>
            <person name="Wiegand S."/>
            <person name="Jogler M."/>
            <person name="Boedeker C."/>
            <person name="Pinto D."/>
            <person name="Vollmers J."/>
            <person name="Rivas-Marin E."/>
            <person name="Kohn T."/>
            <person name="Peeters S.H."/>
            <person name="Heuer A."/>
            <person name="Rast P."/>
            <person name="Oberbeckmann S."/>
            <person name="Bunk B."/>
            <person name="Jeske O."/>
            <person name="Meyerdierks A."/>
            <person name="Storesund J.E."/>
            <person name="Kallscheuer N."/>
            <person name="Luecker S."/>
            <person name="Lage O.M."/>
            <person name="Pohl T."/>
            <person name="Merkel B.J."/>
            <person name="Hornburger P."/>
            <person name="Mueller R.-W."/>
            <person name="Bruemmer F."/>
            <person name="Labrenz M."/>
            <person name="Spormann A.M."/>
            <person name="Op den Camp H."/>
            <person name="Overmann J."/>
            <person name="Amann R."/>
            <person name="Jetten M.S.M."/>
            <person name="Mascher T."/>
            <person name="Medema M.H."/>
            <person name="Devos D.P."/>
            <person name="Kaster A.-K."/>
            <person name="Ovreas L."/>
            <person name="Rohde M."/>
            <person name="Galperin M.Y."/>
            <person name="Jogler C."/>
        </authorList>
    </citation>
    <scope>NUCLEOTIDE SEQUENCE [LARGE SCALE GENOMIC DNA]</scope>
    <source>
        <strain evidence="3 4">Mal52</strain>
    </source>
</reference>
<dbReference type="PROSITE" id="PS51318">
    <property type="entry name" value="TAT"/>
    <property type="match status" value="1"/>
</dbReference>
<accession>A0A517ZU11</accession>
<dbReference type="GO" id="GO:0000166">
    <property type="term" value="F:nucleotide binding"/>
    <property type="evidence" value="ECO:0007669"/>
    <property type="project" value="InterPro"/>
</dbReference>
<dbReference type="Gene3D" id="3.30.360.10">
    <property type="entry name" value="Dihydrodipicolinate Reductase, domain 2"/>
    <property type="match status" value="1"/>
</dbReference>
<dbReference type="EMBL" id="CP036276">
    <property type="protein sequence ID" value="QDU45966.1"/>
    <property type="molecule type" value="Genomic_DNA"/>
</dbReference>
<dbReference type="SUPFAM" id="SSF51735">
    <property type="entry name" value="NAD(P)-binding Rossmann-fold domains"/>
    <property type="match status" value="1"/>
</dbReference>
<feature type="domain" description="Gfo/Idh/MocA-like oxidoreductase bacterial type C-terminal" evidence="2">
    <location>
        <begin position="364"/>
        <end position="432"/>
    </location>
</feature>
<dbReference type="InterPro" id="IPR036291">
    <property type="entry name" value="NAD(P)-bd_dom_sf"/>
</dbReference>
<dbReference type="Gene3D" id="3.40.50.720">
    <property type="entry name" value="NAD(P)-binding Rossmann-like Domain"/>
    <property type="match status" value="1"/>
</dbReference>
<dbReference type="InterPro" id="IPR000683">
    <property type="entry name" value="Gfo/Idh/MocA-like_OxRdtase_N"/>
</dbReference>
<dbReference type="PANTHER" id="PTHR43818:SF5">
    <property type="entry name" value="OXIDOREDUCTASE FAMILY PROTEIN"/>
    <property type="match status" value="1"/>
</dbReference>
<dbReference type="SUPFAM" id="SSF55347">
    <property type="entry name" value="Glyceraldehyde-3-phosphate dehydrogenase-like, C-terminal domain"/>
    <property type="match status" value="1"/>
</dbReference>
<sequence length="442" mass="48433">MADTDRRNFLKTASAASATATAVLAGAPAVLAKGVNDKLVVGLIGCGGRGPGVAQGFTGQPGVEIAYVCDPDEQRRNKAAAQFGVKSEHAVGDLRKILDDKSVDAVIVATPDHWHAPASILACDAGKHVYVEKPCAHNFREGQLLVEAARRNDRVVQHGTQQRSNPFTATAIQMLREGMIGDILAAKAWNVQRRSNIGHAQPSEPPAGLDYETWIGPAAMVPFQENRSHYNWHWWYDFGTGDMGNDGVHDLDYAVWGLGVDTHPSRVVSLGGKSYFDDDQQYPDTQTALFEYEGDGSIGSRRQLTFEMRLWDKNYPYNADSGAEFYGTAGQMLLSKRGKLLVWDERNRRIDKPVAKNPVPLKISNHQQDFVDAIKTSRRPNADIEIGFRSAALCHLATIANRLQRTVNFDPAAEKVVGDAEAQAMLSRTYRDGGHWAIPAGV</sequence>
<dbReference type="GO" id="GO:0050606">
    <property type="term" value="F:4-carboxy-2-hydroxymuconate semialdehyde hemiacetal dehydrogenase activity"/>
    <property type="evidence" value="ECO:0007669"/>
    <property type="project" value="UniProtKB-EC"/>
</dbReference>
<dbReference type="InterPro" id="IPR006311">
    <property type="entry name" value="TAT_signal"/>
</dbReference>
<evidence type="ECO:0000259" key="1">
    <source>
        <dbReference type="Pfam" id="PF01408"/>
    </source>
</evidence>
<keyword evidence="3" id="KW-0560">Oxidoreductase</keyword>
<feature type="domain" description="Gfo/Idh/MocA-like oxidoreductase bacterial type C-terminal" evidence="2">
    <location>
        <begin position="199"/>
        <end position="267"/>
    </location>
</feature>
<dbReference type="PANTHER" id="PTHR43818">
    <property type="entry name" value="BCDNA.GH03377"/>
    <property type="match status" value="1"/>
</dbReference>